<dbReference type="InterPro" id="IPR056071">
    <property type="entry name" value="DUF7654"/>
</dbReference>
<name>A0ABP8A1E2_9MICO</name>
<proteinExistence type="predicted"/>
<evidence type="ECO:0000313" key="5">
    <source>
        <dbReference type="Proteomes" id="UP001501079"/>
    </source>
</evidence>
<feature type="transmembrane region" description="Helical" evidence="1">
    <location>
        <begin position="47"/>
        <end position="69"/>
    </location>
</feature>
<sequence length="697" mass="74309">MLSADANLIDRVRGVRVLKIADAAPRAPWGARLGAWLAPQASGLPNLLVLVAFPALAFVILGVLVALGISGSSTGAHWAEFGSGADPSLLAGVPRPIRSDEWFVQSSWIVSQIREGFPSFNQTLPGGMDATVQNDLPSWDWSTIFRPHVAGFLFLPLDQGMALRWWLPAFGVLVGVYWFVVSILPRRPILAAMLAVATLFSPILQWWFLPTTLWPVAWAFLVMTAVVFALRAGHWWVRAVVAALAGYVTVTMAMSIYVPFIVPAAVAAGLFAIGAVLQSRFTRGLAWHDVLVRLVPLASAAVGAVAVLGAWVATRLPTIRAVLGTVYPGQRLEATGGGGLQAAIALFSGPFQSALGLGAWDGIGPNPSEASAPLVLSLLLTLPLVLLLVLLWRRAHRIDWPAAATLVGGLVVLAFLFVPHWDALAYLLLLDRTTDGRIRLAFAVLAVMAVTDMVRMTEGSDGLIVSRRLRLRLHGAVAAACGVVAMVPSGVVWLYLRHTGSAVVHVTHLWAAVVLLTGVAVALYCLGRSGWATAAFLMASLAVGGMVNPVYRGVYDVADDTRAGHAVEAIGKADPDAVWVGVGGNVTTSVLLESGVKAMNGVQTYPPRTLWAEIDPAKRYEDAWNRLANISWTPGTGEPVVSNPVRDQIAVTFDSCSSFAKSNVDYVLSTGAIQQSCLTQEAKITQGATTLWIYREG</sequence>
<feature type="domain" description="DUF7654" evidence="2">
    <location>
        <begin position="560"/>
        <end position="695"/>
    </location>
</feature>
<feature type="transmembrane region" description="Helical" evidence="1">
    <location>
        <begin position="370"/>
        <end position="391"/>
    </location>
</feature>
<evidence type="ECO:0000256" key="1">
    <source>
        <dbReference type="SAM" id="Phobius"/>
    </source>
</evidence>
<gene>
    <name evidence="4" type="ORF">GCM10022287_21320</name>
</gene>
<comment type="caution">
    <text evidence="4">The sequence shown here is derived from an EMBL/GenBank/DDBJ whole genome shotgun (WGS) entry which is preliminary data.</text>
</comment>
<keyword evidence="1" id="KW-0472">Membrane</keyword>
<dbReference type="Proteomes" id="UP001501079">
    <property type="component" value="Unassembled WGS sequence"/>
</dbReference>
<feature type="transmembrane region" description="Helical" evidence="1">
    <location>
        <begin position="475"/>
        <end position="496"/>
    </location>
</feature>
<organism evidence="4 5">
    <name type="scientific">Gryllotalpicola koreensis</name>
    <dbReference type="NCBI Taxonomy" id="993086"/>
    <lineage>
        <taxon>Bacteria</taxon>
        <taxon>Bacillati</taxon>
        <taxon>Actinomycetota</taxon>
        <taxon>Actinomycetes</taxon>
        <taxon>Micrococcales</taxon>
        <taxon>Microbacteriaceae</taxon>
        <taxon>Gryllotalpicola</taxon>
    </lineage>
</organism>
<protein>
    <recommendedName>
        <fullName evidence="6">Glycosyltransferase RgtA/B/C/D-like domain-containing protein</fullName>
    </recommendedName>
</protein>
<feature type="transmembrane region" description="Helical" evidence="1">
    <location>
        <begin position="165"/>
        <end position="184"/>
    </location>
</feature>
<feature type="domain" description="DUF7657" evidence="3">
    <location>
        <begin position="55"/>
        <end position="451"/>
    </location>
</feature>
<dbReference type="EMBL" id="BAABBW010000003">
    <property type="protein sequence ID" value="GAA4175555.1"/>
    <property type="molecule type" value="Genomic_DNA"/>
</dbReference>
<feature type="transmembrane region" description="Helical" evidence="1">
    <location>
        <begin position="531"/>
        <end position="551"/>
    </location>
</feature>
<keyword evidence="1" id="KW-1133">Transmembrane helix</keyword>
<reference evidence="5" key="1">
    <citation type="journal article" date="2019" name="Int. J. Syst. Evol. Microbiol.">
        <title>The Global Catalogue of Microorganisms (GCM) 10K type strain sequencing project: providing services to taxonomists for standard genome sequencing and annotation.</title>
        <authorList>
            <consortium name="The Broad Institute Genomics Platform"/>
            <consortium name="The Broad Institute Genome Sequencing Center for Infectious Disease"/>
            <person name="Wu L."/>
            <person name="Ma J."/>
        </authorList>
    </citation>
    <scope>NUCLEOTIDE SEQUENCE [LARGE SCALE GENOMIC DNA]</scope>
    <source>
        <strain evidence="5">JCM 17591</strain>
    </source>
</reference>
<evidence type="ECO:0008006" key="6">
    <source>
        <dbReference type="Google" id="ProtNLM"/>
    </source>
</evidence>
<feature type="transmembrane region" description="Helical" evidence="1">
    <location>
        <begin position="398"/>
        <end position="418"/>
    </location>
</feature>
<evidence type="ECO:0000313" key="4">
    <source>
        <dbReference type="EMBL" id="GAA4175555.1"/>
    </source>
</evidence>
<feature type="transmembrane region" description="Helical" evidence="1">
    <location>
        <begin position="290"/>
        <end position="313"/>
    </location>
</feature>
<accession>A0ABP8A1E2</accession>
<dbReference type="InterPro" id="IPR056074">
    <property type="entry name" value="DUF7657"/>
</dbReference>
<feature type="transmembrane region" description="Helical" evidence="1">
    <location>
        <begin position="189"/>
        <end position="207"/>
    </location>
</feature>
<feature type="transmembrane region" description="Helical" evidence="1">
    <location>
        <begin position="213"/>
        <end position="230"/>
    </location>
</feature>
<evidence type="ECO:0000259" key="2">
    <source>
        <dbReference type="Pfam" id="PF24672"/>
    </source>
</evidence>
<dbReference type="Pfam" id="PF24677">
    <property type="entry name" value="DUF7657"/>
    <property type="match status" value="1"/>
</dbReference>
<evidence type="ECO:0000259" key="3">
    <source>
        <dbReference type="Pfam" id="PF24677"/>
    </source>
</evidence>
<feature type="transmembrane region" description="Helical" evidence="1">
    <location>
        <begin position="502"/>
        <end position="524"/>
    </location>
</feature>
<dbReference type="Pfam" id="PF24672">
    <property type="entry name" value="DUF7654"/>
    <property type="match status" value="1"/>
</dbReference>
<keyword evidence="5" id="KW-1185">Reference proteome</keyword>
<feature type="transmembrane region" description="Helical" evidence="1">
    <location>
        <begin position="260"/>
        <end position="278"/>
    </location>
</feature>
<keyword evidence="1" id="KW-0812">Transmembrane</keyword>
<feature type="transmembrane region" description="Helical" evidence="1">
    <location>
        <begin position="235"/>
        <end position="254"/>
    </location>
</feature>